<feature type="region of interest" description="Disordered" evidence="1">
    <location>
        <begin position="202"/>
        <end position="237"/>
    </location>
</feature>
<feature type="compositionally biased region" description="Polar residues" evidence="1">
    <location>
        <begin position="311"/>
        <end position="324"/>
    </location>
</feature>
<keyword evidence="2" id="KW-0472">Membrane</keyword>
<evidence type="ECO:0000256" key="3">
    <source>
        <dbReference type="SAM" id="SignalP"/>
    </source>
</evidence>
<feature type="chain" id="PRO_5042250282" description="Mid2 domain-containing protein" evidence="3">
    <location>
        <begin position="26"/>
        <end position="346"/>
    </location>
</feature>
<feature type="transmembrane region" description="Helical" evidence="2">
    <location>
        <begin position="239"/>
        <end position="262"/>
    </location>
</feature>
<keyword evidence="2" id="KW-1133">Transmembrane helix</keyword>
<dbReference type="AlphaFoldDB" id="A0AAD5WT74"/>
<evidence type="ECO:0000313" key="4">
    <source>
        <dbReference type="EMBL" id="KAJ2901871.1"/>
    </source>
</evidence>
<comment type="caution">
    <text evidence="4">The sequence shown here is derived from an EMBL/GenBank/DDBJ whole genome shotgun (WGS) entry which is preliminary data.</text>
</comment>
<name>A0AAD5WT74_9PEZI</name>
<feature type="signal peptide" evidence="3">
    <location>
        <begin position="1"/>
        <end position="25"/>
    </location>
</feature>
<feature type="compositionally biased region" description="Low complexity" evidence="1">
    <location>
        <begin position="208"/>
        <end position="221"/>
    </location>
</feature>
<dbReference type="EMBL" id="JAKWBI020000134">
    <property type="protein sequence ID" value="KAJ2901871.1"/>
    <property type="molecule type" value="Genomic_DNA"/>
</dbReference>
<reference evidence="4" key="1">
    <citation type="submission" date="2022-07" db="EMBL/GenBank/DDBJ databases">
        <title>Draft genome sequence of Zalerion maritima ATCC 34329, a (micro)plastics degrading marine fungus.</title>
        <authorList>
            <person name="Paco A."/>
            <person name="Goncalves M.F.M."/>
            <person name="Rocha-Santos T.A.P."/>
            <person name="Alves A."/>
        </authorList>
    </citation>
    <scope>NUCLEOTIDE SEQUENCE</scope>
    <source>
        <strain evidence="4">ATCC 34329</strain>
    </source>
</reference>
<keyword evidence="3" id="KW-0732">Signal</keyword>
<sequence>MMRHSTPRLAPLQLLQLFLVSPSASFLLLRPDAIFAPPNPTDAANIRQVHPLEALPTPPPFYRRADDSSDDTTLVVDPQTCGFQDGLVDNAFQCVAETRSCTNDGEWIGCCDVGSTCTSTFPTTCIDYDGYESGLCDNKGSRTMCCTDSVVGKCKTLTMLESLSGIACGSEAGSGTILLSPTDYDGPITTVTAATKTTSIQSGGVLGSGQTQSSSDSTQTSIDVDLTDDGEEPRPSTGAIVGGVVGAVVVFALVICGAVWFVKRRKGQEEDDKDLSPHAMPPLPYCIPEMAQTPPGSGSDLGYPSHRVHQSRYSVPSSGPSAASTIEDYHNPTVSGAMPPLSPTRP</sequence>
<organism evidence="4 5">
    <name type="scientific">Zalerion maritima</name>
    <dbReference type="NCBI Taxonomy" id="339359"/>
    <lineage>
        <taxon>Eukaryota</taxon>
        <taxon>Fungi</taxon>
        <taxon>Dikarya</taxon>
        <taxon>Ascomycota</taxon>
        <taxon>Pezizomycotina</taxon>
        <taxon>Sordariomycetes</taxon>
        <taxon>Lulworthiomycetidae</taxon>
        <taxon>Lulworthiales</taxon>
        <taxon>Lulworthiaceae</taxon>
        <taxon>Zalerion</taxon>
    </lineage>
</organism>
<proteinExistence type="predicted"/>
<evidence type="ECO:0000313" key="5">
    <source>
        <dbReference type="Proteomes" id="UP001201980"/>
    </source>
</evidence>
<keyword evidence="2" id="KW-0812">Transmembrane</keyword>
<protein>
    <recommendedName>
        <fullName evidence="6">Mid2 domain-containing protein</fullName>
    </recommendedName>
</protein>
<keyword evidence="5" id="KW-1185">Reference proteome</keyword>
<gene>
    <name evidence="4" type="ORF">MKZ38_001304</name>
</gene>
<evidence type="ECO:0000256" key="2">
    <source>
        <dbReference type="SAM" id="Phobius"/>
    </source>
</evidence>
<evidence type="ECO:0008006" key="6">
    <source>
        <dbReference type="Google" id="ProtNLM"/>
    </source>
</evidence>
<feature type="region of interest" description="Disordered" evidence="1">
    <location>
        <begin position="267"/>
        <end position="346"/>
    </location>
</feature>
<evidence type="ECO:0000256" key="1">
    <source>
        <dbReference type="SAM" id="MobiDB-lite"/>
    </source>
</evidence>
<accession>A0AAD5WT74</accession>
<dbReference type="Proteomes" id="UP001201980">
    <property type="component" value="Unassembled WGS sequence"/>
</dbReference>